<evidence type="ECO:0000313" key="3">
    <source>
        <dbReference type="Proteomes" id="UP000297549"/>
    </source>
</evidence>
<proteinExistence type="predicted"/>
<protein>
    <submittedName>
        <fullName evidence="2">Uncharacterized protein</fullName>
    </submittedName>
</protein>
<reference evidence="2 3" key="1">
    <citation type="submission" date="2019-04" db="EMBL/GenBank/DDBJ databases">
        <authorList>
            <person name="Feng G."/>
            <person name="Zhang J."/>
            <person name="Zhu H."/>
        </authorList>
    </citation>
    <scope>NUCLEOTIDE SEQUENCE [LARGE SCALE GENOMIC DNA]</scope>
    <source>
        <strain evidence="2 3">JCM 31653</strain>
    </source>
</reference>
<dbReference type="InterPro" id="IPR058060">
    <property type="entry name" value="HYC_CC_PP"/>
</dbReference>
<feature type="signal peptide" evidence="1">
    <location>
        <begin position="1"/>
        <end position="22"/>
    </location>
</feature>
<dbReference type="Pfam" id="PF26622">
    <property type="entry name" value="DUF8199"/>
    <property type="match status" value="1"/>
</dbReference>
<organism evidence="2 3">
    <name type="scientific">Hymenobacter aquaticus</name>
    <dbReference type="NCBI Taxonomy" id="1867101"/>
    <lineage>
        <taxon>Bacteria</taxon>
        <taxon>Pseudomonadati</taxon>
        <taxon>Bacteroidota</taxon>
        <taxon>Cytophagia</taxon>
        <taxon>Cytophagales</taxon>
        <taxon>Hymenobacteraceae</taxon>
        <taxon>Hymenobacter</taxon>
    </lineage>
</organism>
<name>A0A4Z0Q5F7_9BACT</name>
<gene>
    <name evidence="2" type="ORF">E5K00_09105</name>
</gene>
<dbReference type="RefSeq" id="WP_135462905.1">
    <property type="nucleotide sequence ID" value="NZ_SRLC01000001.1"/>
</dbReference>
<dbReference type="InterPro" id="IPR058512">
    <property type="entry name" value="DUF8199"/>
</dbReference>
<dbReference type="EMBL" id="SRLC01000001">
    <property type="protein sequence ID" value="TGE25328.1"/>
    <property type="molecule type" value="Genomic_DNA"/>
</dbReference>
<sequence>MRHRLFSACMALLVLITSVGLTVQSHTCRSSGRSTAAIVFSAPAHKCPPASGAGPLAASHQLAGKAQLKKGCCEFGTHFHKLEAASHALEQAKHLVASLDLAWLATDTWPLFTPAQRVAQATGWHASDSSPPLRAGRQLLAFVCTWQV</sequence>
<feature type="chain" id="PRO_5021291337" evidence="1">
    <location>
        <begin position="23"/>
        <end position="148"/>
    </location>
</feature>
<dbReference type="AlphaFoldDB" id="A0A4Z0Q5F7"/>
<keyword evidence="1" id="KW-0732">Signal</keyword>
<keyword evidence="3" id="KW-1185">Reference proteome</keyword>
<comment type="caution">
    <text evidence="2">The sequence shown here is derived from an EMBL/GenBank/DDBJ whole genome shotgun (WGS) entry which is preliminary data.</text>
</comment>
<dbReference type="Proteomes" id="UP000297549">
    <property type="component" value="Unassembled WGS sequence"/>
</dbReference>
<dbReference type="NCBIfam" id="NF047658">
    <property type="entry name" value="HYC_CC_PP"/>
    <property type="match status" value="1"/>
</dbReference>
<accession>A0A4Z0Q5F7</accession>
<evidence type="ECO:0000256" key="1">
    <source>
        <dbReference type="SAM" id="SignalP"/>
    </source>
</evidence>
<dbReference type="OrthoDB" id="885235at2"/>
<evidence type="ECO:0000313" key="2">
    <source>
        <dbReference type="EMBL" id="TGE25328.1"/>
    </source>
</evidence>